<dbReference type="Pfam" id="PF13365">
    <property type="entry name" value="Trypsin_2"/>
    <property type="match status" value="1"/>
</dbReference>
<feature type="region of interest" description="Disordered" evidence="4">
    <location>
        <begin position="381"/>
        <end position="415"/>
    </location>
</feature>
<gene>
    <name evidence="6" type="ORF">H0921_11430</name>
</gene>
<evidence type="ECO:0000259" key="5">
    <source>
        <dbReference type="PROSITE" id="PS50106"/>
    </source>
</evidence>
<dbReference type="RefSeq" id="WP_194538220.1">
    <property type="nucleotide sequence ID" value="NZ_JACEFB010000008.1"/>
</dbReference>
<dbReference type="SUPFAM" id="SSF50494">
    <property type="entry name" value="Trypsin-like serine proteases"/>
    <property type="match status" value="1"/>
</dbReference>
<keyword evidence="2" id="KW-0645">Protease</keyword>
<comment type="caution">
    <text evidence="6">The sequence shown here is derived from an EMBL/GenBank/DDBJ whole genome shotgun (WGS) entry which is preliminary data.</text>
</comment>
<dbReference type="InterPro" id="IPR009003">
    <property type="entry name" value="Peptidase_S1_PA"/>
</dbReference>
<feature type="compositionally biased region" description="Pro residues" evidence="4">
    <location>
        <begin position="387"/>
        <end position="409"/>
    </location>
</feature>
<dbReference type="Gene3D" id="2.40.10.10">
    <property type="entry name" value="Trypsin-like serine proteases"/>
    <property type="match status" value="2"/>
</dbReference>
<accession>A0A7V8VF17</accession>
<dbReference type="SMART" id="SM00228">
    <property type="entry name" value="PDZ"/>
    <property type="match status" value="1"/>
</dbReference>
<dbReference type="PROSITE" id="PS50106">
    <property type="entry name" value="PDZ"/>
    <property type="match status" value="1"/>
</dbReference>
<dbReference type="GO" id="GO:0004252">
    <property type="term" value="F:serine-type endopeptidase activity"/>
    <property type="evidence" value="ECO:0007669"/>
    <property type="project" value="InterPro"/>
</dbReference>
<dbReference type="PANTHER" id="PTHR22939">
    <property type="entry name" value="SERINE PROTEASE FAMILY S1C HTRA-RELATED"/>
    <property type="match status" value="1"/>
</dbReference>
<dbReference type="InterPro" id="IPR001478">
    <property type="entry name" value="PDZ"/>
</dbReference>
<dbReference type="InterPro" id="IPR041489">
    <property type="entry name" value="PDZ_6"/>
</dbReference>
<keyword evidence="3" id="KW-0378">Hydrolase</keyword>
<keyword evidence="7" id="KW-1185">Reference proteome</keyword>
<sequence length="415" mass="45856">MTRTWTGFCHRLAAWGLGFWLGFSLWLSAGPLLAADPFHEVAEKTNKKLVKLFGAGGFSRLNNFGTGIIVSREGHILTVASQLLDTPDLVVHLYDGQRLRAQVLVIEPELDAALLKIRVEGKRPDEPSGLDLDYFDIEEAARRPRAQVGDWVLALSNTFEIALRDEPLSLQRGVIMAYTKMAGRRGVFEFPYTGEVYIVDAITNNPGAAGGALIDRKGNLLGIIGRELRNTLSDTWMNYAIPVQASVELKIRELVKDNQGRESEQERTVRISLPEFVQKGMRGEYKPISRPRTVAGEGGWHGIIFVPNILERTPAYVEDVVPGSPAAQAGLRPDDLISFVDGEPVVSIKAFQEWIRKNTRPGTTIRLEVRRGEALQTVELTLTAPPSSRPQPPRQPSPAPDPKTPPSPLVPKKNP</sequence>
<name>A0A7V8VF17_9BACT</name>
<dbReference type="InterPro" id="IPR001940">
    <property type="entry name" value="Peptidase_S1C"/>
</dbReference>
<dbReference type="GO" id="GO:0006508">
    <property type="term" value="P:proteolysis"/>
    <property type="evidence" value="ECO:0007669"/>
    <property type="project" value="UniProtKB-KW"/>
</dbReference>
<dbReference type="Proteomes" id="UP000542342">
    <property type="component" value="Unassembled WGS sequence"/>
</dbReference>
<evidence type="ECO:0000256" key="1">
    <source>
        <dbReference type="ARBA" id="ARBA00010541"/>
    </source>
</evidence>
<evidence type="ECO:0000256" key="4">
    <source>
        <dbReference type="SAM" id="MobiDB-lite"/>
    </source>
</evidence>
<dbReference type="PANTHER" id="PTHR22939:SF129">
    <property type="entry name" value="SERINE PROTEASE HTRA2, MITOCHONDRIAL"/>
    <property type="match status" value="1"/>
</dbReference>
<evidence type="ECO:0000256" key="3">
    <source>
        <dbReference type="ARBA" id="ARBA00022801"/>
    </source>
</evidence>
<proteinExistence type="inferred from homology"/>
<dbReference type="Gene3D" id="2.30.42.10">
    <property type="match status" value="1"/>
</dbReference>
<feature type="domain" description="PDZ" evidence="5">
    <location>
        <begin position="287"/>
        <end position="373"/>
    </location>
</feature>
<comment type="similarity">
    <text evidence="1">Belongs to the peptidase S1C family.</text>
</comment>
<evidence type="ECO:0000313" key="7">
    <source>
        <dbReference type="Proteomes" id="UP000542342"/>
    </source>
</evidence>
<dbReference type="Pfam" id="PF17820">
    <property type="entry name" value="PDZ_6"/>
    <property type="match status" value="1"/>
</dbReference>
<dbReference type="InterPro" id="IPR036034">
    <property type="entry name" value="PDZ_sf"/>
</dbReference>
<dbReference type="AlphaFoldDB" id="A0A7V8VF17"/>
<dbReference type="SUPFAM" id="SSF50156">
    <property type="entry name" value="PDZ domain-like"/>
    <property type="match status" value="1"/>
</dbReference>
<protein>
    <submittedName>
        <fullName evidence="6">PDZ domain-containing protein</fullName>
    </submittedName>
</protein>
<dbReference type="InterPro" id="IPR043504">
    <property type="entry name" value="Peptidase_S1_PA_chymotrypsin"/>
</dbReference>
<organism evidence="6 7">
    <name type="scientific">Thermogemmata fonticola</name>
    <dbReference type="NCBI Taxonomy" id="2755323"/>
    <lineage>
        <taxon>Bacteria</taxon>
        <taxon>Pseudomonadati</taxon>
        <taxon>Planctomycetota</taxon>
        <taxon>Planctomycetia</taxon>
        <taxon>Gemmatales</taxon>
        <taxon>Gemmataceae</taxon>
        <taxon>Thermogemmata</taxon>
    </lineage>
</organism>
<evidence type="ECO:0000256" key="2">
    <source>
        <dbReference type="ARBA" id="ARBA00022670"/>
    </source>
</evidence>
<reference evidence="6 7" key="1">
    <citation type="submission" date="2020-07" db="EMBL/GenBank/DDBJ databases">
        <title>Thermogemmata thermophila gen. nov., sp. nov., a novel moderate thermophilic planctomycete from a Kamchatka hot spring.</title>
        <authorList>
            <person name="Elcheninov A.G."/>
            <person name="Podosokorskaya O.A."/>
            <person name="Kovaleva O.L."/>
            <person name="Novikov A."/>
            <person name="Bonch-Osmolovskaya E.A."/>
            <person name="Toshchakov S.V."/>
            <person name="Kublanov I.V."/>
        </authorList>
    </citation>
    <scope>NUCLEOTIDE SEQUENCE [LARGE SCALE GENOMIC DNA]</scope>
    <source>
        <strain evidence="6 7">2918</strain>
    </source>
</reference>
<evidence type="ECO:0000313" key="6">
    <source>
        <dbReference type="EMBL" id="MBA2226772.1"/>
    </source>
</evidence>
<dbReference type="PRINTS" id="PR00834">
    <property type="entry name" value="PROTEASES2C"/>
</dbReference>
<dbReference type="EMBL" id="JACEFB010000008">
    <property type="protein sequence ID" value="MBA2226772.1"/>
    <property type="molecule type" value="Genomic_DNA"/>
</dbReference>